<dbReference type="Pfam" id="PF08170">
    <property type="entry name" value="POPLD"/>
    <property type="match status" value="1"/>
</dbReference>
<keyword evidence="2" id="KW-0819">tRNA processing</keyword>
<reference evidence="10" key="2">
    <citation type="submission" date="2020-04" db="EMBL/GenBank/DDBJ databases">
        <authorList>
            <consortium name="NCBI Genome Project"/>
        </authorList>
    </citation>
    <scope>NUCLEOTIDE SEQUENCE</scope>
    <source>
        <strain evidence="10">CBS 304.34</strain>
    </source>
</reference>
<evidence type="ECO:0008006" key="11">
    <source>
        <dbReference type="Google" id="ProtNLM"/>
    </source>
</evidence>
<evidence type="ECO:0000256" key="2">
    <source>
        <dbReference type="ARBA" id="ARBA00022694"/>
    </source>
</evidence>
<evidence type="ECO:0000313" key="9">
    <source>
        <dbReference type="Proteomes" id="UP000504636"/>
    </source>
</evidence>
<protein>
    <recommendedName>
        <fullName evidence="11">POPLD-domain-containing protein</fullName>
    </recommendedName>
</protein>
<feature type="region of interest" description="Disordered" evidence="4">
    <location>
        <begin position="504"/>
        <end position="524"/>
    </location>
</feature>
<feature type="domain" description="POP1 C-terminal" evidence="7">
    <location>
        <begin position="703"/>
        <end position="864"/>
    </location>
</feature>
<keyword evidence="3" id="KW-0539">Nucleus</keyword>
<dbReference type="RefSeq" id="XP_033576984.1">
    <property type="nucleotide sequence ID" value="XM_033715492.1"/>
</dbReference>
<evidence type="ECO:0000256" key="1">
    <source>
        <dbReference type="ARBA" id="ARBA00004123"/>
    </source>
</evidence>
<evidence type="ECO:0000313" key="8">
    <source>
        <dbReference type="EMBL" id="KAF2810020.1"/>
    </source>
</evidence>
<dbReference type="OrthoDB" id="442863at2759"/>
<evidence type="ECO:0000256" key="4">
    <source>
        <dbReference type="SAM" id="MobiDB-lite"/>
    </source>
</evidence>
<dbReference type="GO" id="GO:0000172">
    <property type="term" value="C:ribonuclease MRP complex"/>
    <property type="evidence" value="ECO:0007669"/>
    <property type="project" value="InterPro"/>
</dbReference>
<feature type="region of interest" description="Disordered" evidence="4">
    <location>
        <begin position="82"/>
        <end position="131"/>
    </location>
</feature>
<dbReference type="GO" id="GO:0001682">
    <property type="term" value="P:tRNA 5'-leader removal"/>
    <property type="evidence" value="ECO:0007669"/>
    <property type="project" value="InterPro"/>
</dbReference>
<dbReference type="PANTHER" id="PTHR22731:SF3">
    <property type="entry name" value="RIBONUCLEASES P_MRP PROTEIN SUBUNIT POP1"/>
    <property type="match status" value="1"/>
</dbReference>
<dbReference type="PANTHER" id="PTHR22731">
    <property type="entry name" value="RIBONUCLEASES P/MRP PROTEIN SUBUNIT POP1"/>
    <property type="match status" value="1"/>
</dbReference>
<comment type="subcellular location">
    <subcellularLocation>
        <location evidence="1">Nucleus</location>
    </subcellularLocation>
</comment>
<feature type="domain" description="POPLD" evidence="6">
    <location>
        <begin position="539"/>
        <end position="644"/>
    </location>
</feature>
<reference evidence="10" key="3">
    <citation type="submission" date="2025-04" db="UniProtKB">
        <authorList>
            <consortium name="RefSeq"/>
        </authorList>
    </citation>
    <scope>IDENTIFICATION</scope>
    <source>
        <strain evidence="10">CBS 304.34</strain>
    </source>
</reference>
<name>A0A6A6YMK0_9PEZI</name>
<dbReference type="AlphaFoldDB" id="A0A6A6YMK0"/>
<dbReference type="Proteomes" id="UP000504636">
    <property type="component" value="Unplaced"/>
</dbReference>
<keyword evidence="9" id="KW-1185">Reference proteome</keyword>
<dbReference type="GeneID" id="54456385"/>
<sequence length="865" mass="96422">MWAPPSVVSIPTSKAFPNDEVNVARFVKAREVEVRALEEGIRSAKKSQMRRAFQDVPRDMRRRTASHNPRRVPQRLRNRIRKEMKDDNTPVASGKSGSGVGKGTTAWLRKDGIKQAKAKAKARKKKKKDDDGVVVTKLDEKNEDMDVDVEEGKEKKDLRLKETLLKSLQTRKPKAKRSTTLATPPKPPAQFRKRQIHKSWLPTHLFHTKRAHMTPPVEPLWRFAVPLTPTQKSYRPTHRASTLRGAVAWDMSYMATIALEGVEKSISGLLKAIGVGADHDGELWKDGGFGKKWRTGTRIWEGWVFEREGWPLKPIAPVVVVWSSEGKSDIDATDPTSKVSKTPSKRKVFIRIHPAGFLQLWQEVTRLAKVQKPSVSVEDLRFEIGSIEISGPGATETLQTALWPTQAPNSEQYPPDSPQAVWKILSSCINPGSLPNNTLLAFNISDPRLHHPPRPREATEPAASLALLNQVISAWPLDKTLSPPALFDRNARLAAQRCLPSQQSINRRKGAAKPGQYPEPRPTDPQIPVLLYPSRISGSWTVILPWKCVMPVWAAIMYHPLSTGSTPRFGGLKEIRQIAFEGSRTWYPGDYLGTAAGWDWELQERAVREKEWSKRPKGNRVAWESIDLGNNRKGEIGRGWACDWERLLLGPPTPPESRASKSTKLSLPPFQHLSSPIISDLLSSNPPCALRDITTSPTLFTAGIKLLTRGVPVPCARIYRLPTNNAELRAKWLSLVPTSSVLYKSKSKANRPPQALSKDVPLHLRRRALAAGLLAPVVVEKEIPQPGDKEYPTVPDEPDLIGFITTGNFNLGEGRGTAVANLLADRVLVANAENKVRNGKVQEKFLCIVREAGQGFGRLARWEVV</sequence>
<evidence type="ECO:0000259" key="5">
    <source>
        <dbReference type="Pfam" id="PF06978"/>
    </source>
</evidence>
<dbReference type="Pfam" id="PF22770">
    <property type="entry name" value="POP1_C"/>
    <property type="match status" value="1"/>
</dbReference>
<dbReference type="InterPro" id="IPR012590">
    <property type="entry name" value="POPLD_dom"/>
</dbReference>
<dbReference type="Pfam" id="PF06978">
    <property type="entry name" value="POP1_N"/>
    <property type="match status" value="1"/>
</dbReference>
<evidence type="ECO:0000259" key="6">
    <source>
        <dbReference type="Pfam" id="PF08170"/>
    </source>
</evidence>
<proteinExistence type="predicted"/>
<evidence type="ECO:0000259" key="7">
    <source>
        <dbReference type="Pfam" id="PF22770"/>
    </source>
</evidence>
<feature type="domain" description="Pop1 N-terminal" evidence="5">
    <location>
        <begin position="26"/>
        <end position="261"/>
    </location>
</feature>
<dbReference type="GO" id="GO:0005655">
    <property type="term" value="C:nucleolar ribonuclease P complex"/>
    <property type="evidence" value="ECO:0007669"/>
    <property type="project" value="InterPro"/>
</dbReference>
<feature type="region of interest" description="Disordered" evidence="4">
    <location>
        <begin position="169"/>
        <end position="192"/>
    </location>
</feature>
<dbReference type="InterPro" id="IPR039182">
    <property type="entry name" value="Pop1"/>
</dbReference>
<accession>A0A6A6YMK0</accession>
<evidence type="ECO:0000313" key="10">
    <source>
        <dbReference type="RefSeq" id="XP_033576984.1"/>
    </source>
</evidence>
<organism evidence="8">
    <name type="scientific">Mytilinidion resinicola</name>
    <dbReference type="NCBI Taxonomy" id="574789"/>
    <lineage>
        <taxon>Eukaryota</taxon>
        <taxon>Fungi</taxon>
        <taxon>Dikarya</taxon>
        <taxon>Ascomycota</taxon>
        <taxon>Pezizomycotina</taxon>
        <taxon>Dothideomycetes</taxon>
        <taxon>Pleosporomycetidae</taxon>
        <taxon>Mytilinidiales</taxon>
        <taxon>Mytilinidiaceae</taxon>
        <taxon>Mytilinidion</taxon>
    </lineage>
</organism>
<dbReference type="EMBL" id="MU003700">
    <property type="protein sequence ID" value="KAF2810020.1"/>
    <property type="molecule type" value="Genomic_DNA"/>
</dbReference>
<gene>
    <name evidence="8 10" type="ORF">BDZ99DRAFT_386861</name>
</gene>
<feature type="compositionally biased region" description="Basic residues" evidence="4">
    <location>
        <begin position="116"/>
        <end position="127"/>
    </location>
</feature>
<dbReference type="InterPro" id="IPR009723">
    <property type="entry name" value="Pop1_N"/>
</dbReference>
<reference evidence="8 10" key="1">
    <citation type="journal article" date="2020" name="Stud. Mycol.">
        <title>101 Dothideomycetes genomes: a test case for predicting lifestyles and emergence of pathogens.</title>
        <authorList>
            <person name="Haridas S."/>
            <person name="Albert R."/>
            <person name="Binder M."/>
            <person name="Bloem J."/>
            <person name="Labutti K."/>
            <person name="Salamov A."/>
            <person name="Andreopoulos B."/>
            <person name="Baker S."/>
            <person name="Barry K."/>
            <person name="Bills G."/>
            <person name="Bluhm B."/>
            <person name="Cannon C."/>
            <person name="Castanera R."/>
            <person name="Culley D."/>
            <person name="Daum C."/>
            <person name="Ezra D."/>
            <person name="Gonzalez J."/>
            <person name="Henrissat B."/>
            <person name="Kuo A."/>
            <person name="Liang C."/>
            <person name="Lipzen A."/>
            <person name="Lutzoni F."/>
            <person name="Magnuson J."/>
            <person name="Mondo S."/>
            <person name="Nolan M."/>
            <person name="Ohm R."/>
            <person name="Pangilinan J."/>
            <person name="Park H.-J."/>
            <person name="Ramirez L."/>
            <person name="Alfaro M."/>
            <person name="Sun H."/>
            <person name="Tritt A."/>
            <person name="Yoshinaga Y."/>
            <person name="Zwiers L.-H."/>
            <person name="Turgeon B."/>
            <person name="Goodwin S."/>
            <person name="Spatafora J."/>
            <person name="Crous P."/>
            <person name="Grigoriev I."/>
        </authorList>
    </citation>
    <scope>NUCLEOTIDE SEQUENCE</scope>
    <source>
        <strain evidence="8 10">CBS 304.34</strain>
    </source>
</reference>
<dbReference type="InterPro" id="IPR055079">
    <property type="entry name" value="POP1_C"/>
</dbReference>
<evidence type="ECO:0000256" key="3">
    <source>
        <dbReference type="ARBA" id="ARBA00023242"/>
    </source>
</evidence>